<dbReference type="Pfam" id="PF13338">
    <property type="entry name" value="AbiEi_4"/>
    <property type="match status" value="1"/>
</dbReference>
<dbReference type="Proteomes" id="UP000424462">
    <property type="component" value="Plasmid pCOCCU"/>
</dbReference>
<reference evidence="2 3" key="1">
    <citation type="submission" date="2019-11" db="EMBL/GenBank/DDBJ databases">
        <title>Complete genome sequence of Corynebacterium kalinowskii 1959, a novel Corynebacterium species isolated from soil of a small paddock in Vilsendorf, Germany.</title>
        <authorList>
            <person name="Schaffert L."/>
            <person name="Ruwe M."/>
            <person name="Milse J."/>
            <person name="Hanuschka K."/>
            <person name="Ortseifen V."/>
            <person name="Droste J."/>
            <person name="Brandt D."/>
            <person name="Schlueter L."/>
            <person name="Kutter Y."/>
            <person name="Vinke S."/>
            <person name="Viehoefer P."/>
            <person name="Jacob L."/>
            <person name="Luebke N.-C."/>
            <person name="Schulte-Berndt E."/>
            <person name="Hain C."/>
            <person name="Linder M."/>
            <person name="Schmidt P."/>
            <person name="Wollenschlaeger L."/>
            <person name="Luttermann T."/>
            <person name="Thieme E."/>
            <person name="Hassa J."/>
            <person name="Haak M."/>
            <person name="Wittchen M."/>
            <person name="Mentz A."/>
            <person name="Persicke M."/>
            <person name="Busche T."/>
            <person name="Ruckert C."/>
        </authorList>
    </citation>
    <scope>NUCLEOTIDE SEQUENCE [LARGE SCALE GENOMIC DNA]</scope>
    <source>
        <strain evidence="2 3">2039</strain>
        <plasmid evidence="3">pcoccu</plasmid>
    </source>
</reference>
<dbReference type="RefSeq" id="WP_156232997.1">
    <property type="nucleotide sequence ID" value="NZ_CP046456.1"/>
</dbReference>
<dbReference type="AlphaFoldDB" id="A0A6B8WR74"/>
<name>A0A6B8WR74_9CORY</name>
<evidence type="ECO:0000313" key="2">
    <source>
        <dbReference type="EMBL" id="QGU08748.1"/>
    </source>
</evidence>
<sequence>MDEVTVLEELEMFGSSQWGLITSAQARDLGVDRLWLSRMRARGRLQRIRHGVYAVPSARFGPWQDLQAAWLATEASSPAENRVEAEDPVVVSHVSAAGVHGLGDLLAARHEFSSPARRQTTQQDLRFHRCEVPAGDITWVEGLPVTSVARTVGDLAAQAIDFDHLATVVRDAVEDHHVSTDELAERLFPHLGDYGAANSRELVHSLLGHAGYAPSKDPTVTKAWEFLTRQLHADLVNPDVDHFLQQATGAMAKGDLLSPARAAELKKEENRTDHDT</sequence>
<dbReference type="InterPro" id="IPR025159">
    <property type="entry name" value="AbiEi_N"/>
</dbReference>
<organism evidence="2 3">
    <name type="scientific">Corynebacterium occultum</name>
    <dbReference type="NCBI Taxonomy" id="2675219"/>
    <lineage>
        <taxon>Bacteria</taxon>
        <taxon>Bacillati</taxon>
        <taxon>Actinomycetota</taxon>
        <taxon>Actinomycetes</taxon>
        <taxon>Mycobacteriales</taxon>
        <taxon>Corynebacteriaceae</taxon>
        <taxon>Corynebacterium</taxon>
    </lineage>
</organism>
<dbReference type="EMBL" id="CP046456">
    <property type="protein sequence ID" value="QGU08748.1"/>
    <property type="molecule type" value="Genomic_DNA"/>
</dbReference>
<keyword evidence="2" id="KW-0614">Plasmid</keyword>
<protein>
    <recommendedName>
        <fullName evidence="1">AbiEi antitoxin N-terminal domain-containing protein</fullName>
    </recommendedName>
</protein>
<geneLocation type="plasmid" evidence="3">
    <name>pcoccu</name>
</geneLocation>
<gene>
    <name evidence="2" type="ORF">COCCU_14290</name>
</gene>
<dbReference type="KEGG" id="cok:COCCU_14290"/>
<accession>A0A6B8WR74</accession>
<evidence type="ECO:0000259" key="1">
    <source>
        <dbReference type="Pfam" id="PF13338"/>
    </source>
</evidence>
<feature type="domain" description="AbiEi antitoxin N-terminal" evidence="1">
    <location>
        <begin position="10"/>
        <end position="56"/>
    </location>
</feature>
<evidence type="ECO:0000313" key="3">
    <source>
        <dbReference type="Proteomes" id="UP000424462"/>
    </source>
</evidence>
<keyword evidence="3" id="KW-1185">Reference proteome</keyword>
<proteinExistence type="predicted"/>